<dbReference type="SUPFAM" id="SSF69189">
    <property type="entry name" value="Penicillin-binding protein associated domain"/>
    <property type="match status" value="1"/>
</dbReference>
<dbReference type="GO" id="GO:0008360">
    <property type="term" value="P:regulation of cell shape"/>
    <property type="evidence" value="ECO:0007669"/>
    <property type="project" value="UniProtKB-KW"/>
</dbReference>
<dbReference type="EC" id="3.4.16.4" evidence="4"/>
<accession>A0A4R3L6G7</accession>
<dbReference type="OrthoDB" id="9791132at2"/>
<dbReference type="EMBL" id="SMAG01000002">
    <property type="protein sequence ID" value="TCS95471.1"/>
    <property type="molecule type" value="Genomic_DNA"/>
</dbReference>
<dbReference type="PANTHER" id="PTHR21581:SF11">
    <property type="entry name" value="D-ALANYL-D-ALANINE CARBOXYPEPTIDASE DACA"/>
    <property type="match status" value="1"/>
</dbReference>
<organism evidence="17 18">
    <name type="scientific">Hazenella coriacea</name>
    <dbReference type="NCBI Taxonomy" id="1179467"/>
    <lineage>
        <taxon>Bacteria</taxon>
        <taxon>Bacillati</taxon>
        <taxon>Bacillota</taxon>
        <taxon>Bacilli</taxon>
        <taxon>Bacillales</taxon>
        <taxon>Thermoactinomycetaceae</taxon>
        <taxon>Hazenella</taxon>
    </lineage>
</organism>
<proteinExistence type="inferred from homology"/>
<dbReference type="RefSeq" id="WP_131923475.1">
    <property type="nucleotide sequence ID" value="NZ_SMAG01000002.1"/>
</dbReference>
<dbReference type="Gene3D" id="2.60.410.10">
    <property type="entry name" value="D-Ala-D-Ala carboxypeptidase, C-terminal domain"/>
    <property type="match status" value="1"/>
</dbReference>
<dbReference type="InterPro" id="IPR037167">
    <property type="entry name" value="Peptidase_S11_C_sf"/>
</dbReference>
<dbReference type="UniPathway" id="UPA00219"/>
<evidence type="ECO:0000313" key="17">
    <source>
        <dbReference type="EMBL" id="TCS95471.1"/>
    </source>
</evidence>
<dbReference type="Pfam" id="PF00768">
    <property type="entry name" value="Peptidase_S11"/>
    <property type="match status" value="1"/>
</dbReference>
<dbReference type="SMART" id="SM00936">
    <property type="entry name" value="PBP5_C"/>
    <property type="match status" value="1"/>
</dbReference>
<evidence type="ECO:0000256" key="12">
    <source>
        <dbReference type="ARBA" id="ARBA00034000"/>
    </source>
</evidence>
<comment type="similarity">
    <text evidence="3 15">Belongs to the peptidase S11 family.</text>
</comment>
<keyword evidence="7" id="KW-0732">Signal</keyword>
<evidence type="ECO:0000256" key="14">
    <source>
        <dbReference type="PIRSR" id="PIRSR618044-2"/>
    </source>
</evidence>
<evidence type="ECO:0000256" key="8">
    <source>
        <dbReference type="ARBA" id="ARBA00022801"/>
    </source>
</evidence>
<evidence type="ECO:0000256" key="1">
    <source>
        <dbReference type="ARBA" id="ARBA00003217"/>
    </source>
</evidence>
<dbReference type="Gene3D" id="3.40.710.10">
    <property type="entry name" value="DD-peptidase/beta-lactamase superfamily"/>
    <property type="match status" value="1"/>
</dbReference>
<feature type="active site" evidence="13">
    <location>
        <position position="125"/>
    </location>
</feature>
<keyword evidence="9" id="KW-0133">Cell shape</keyword>
<dbReference type="Proteomes" id="UP000294937">
    <property type="component" value="Unassembled WGS sequence"/>
</dbReference>
<evidence type="ECO:0000313" key="18">
    <source>
        <dbReference type="Proteomes" id="UP000294937"/>
    </source>
</evidence>
<dbReference type="InterPro" id="IPR001967">
    <property type="entry name" value="Peptidase_S11_N"/>
</dbReference>
<keyword evidence="11" id="KW-0961">Cell wall biogenesis/degradation</keyword>
<evidence type="ECO:0000259" key="16">
    <source>
        <dbReference type="SMART" id="SM00936"/>
    </source>
</evidence>
<comment type="caution">
    <text evidence="17">The sequence shown here is derived from an EMBL/GenBank/DDBJ whole genome shotgun (WGS) entry which is preliminary data.</text>
</comment>
<evidence type="ECO:0000256" key="15">
    <source>
        <dbReference type="RuleBase" id="RU004016"/>
    </source>
</evidence>
<keyword evidence="8" id="KW-0378">Hydrolase</keyword>
<gene>
    <name evidence="17" type="ORF">EDD58_10244</name>
</gene>
<dbReference type="InterPro" id="IPR012907">
    <property type="entry name" value="Peptidase_S11_C"/>
</dbReference>
<evidence type="ECO:0000256" key="9">
    <source>
        <dbReference type="ARBA" id="ARBA00022960"/>
    </source>
</evidence>
<feature type="active site" description="Proton acceptor" evidence="13">
    <location>
        <position position="68"/>
    </location>
</feature>
<feature type="binding site" evidence="14">
    <location>
        <position position="246"/>
    </location>
    <ligand>
        <name>substrate</name>
    </ligand>
</feature>
<feature type="domain" description="Peptidase S11 D-Ala-D-Ala carboxypeptidase A C-terminal" evidence="16">
    <location>
        <begin position="296"/>
        <end position="392"/>
    </location>
</feature>
<evidence type="ECO:0000256" key="6">
    <source>
        <dbReference type="ARBA" id="ARBA00022670"/>
    </source>
</evidence>
<sequence>MKRTRSTWTSKLLSLIIFCLMFLPGRAWAEESKLEINAKSYIVMDFESGAILEEKQMDEARPPASMTKMMSEFVVLDLIKEGKLKWEDQVTVSPRAAAIQEASIGLRAGEKETVKELFIAMAVQSANDATVVLAEHIGESEEKFVDMMNQKAKELGMNHTHYCYSTGLEKHLYPDPPQCDGKHVMSARDSAILAKELMKEHPDVLEITSIPNYTFGKGTSREMKVPNWNFMLPGSQVEYDGVDGVKTGYTDAAGYCFTGTAQRGSYRLVTVVMGTNSQINRFKETAKLLDYGFQEFEFQNLVPENKPIPKYEELSLPNGVEREVPVVAKTNVQLPTHKNEQDQYEIKVTYKPNLQAPINAGTVVGEAQVLYKGKEIPGMEPVEVITQTDIEEGSWFRLFFRDVGDTISDWFE</sequence>
<keyword evidence="18" id="KW-1185">Reference proteome</keyword>
<evidence type="ECO:0000256" key="10">
    <source>
        <dbReference type="ARBA" id="ARBA00022984"/>
    </source>
</evidence>
<keyword evidence="10" id="KW-0573">Peptidoglycan synthesis</keyword>
<evidence type="ECO:0000256" key="3">
    <source>
        <dbReference type="ARBA" id="ARBA00007164"/>
    </source>
</evidence>
<dbReference type="InterPro" id="IPR012338">
    <property type="entry name" value="Beta-lactam/transpept-like"/>
</dbReference>
<comment type="function">
    <text evidence="1">Removes C-terminal D-alanyl residues from sugar-peptide cell wall precursors.</text>
</comment>
<dbReference type="GO" id="GO:0009002">
    <property type="term" value="F:serine-type D-Ala-D-Ala carboxypeptidase activity"/>
    <property type="evidence" value="ECO:0007669"/>
    <property type="project" value="UniProtKB-EC"/>
</dbReference>
<keyword evidence="6" id="KW-0645">Protease</keyword>
<dbReference type="InterPro" id="IPR015956">
    <property type="entry name" value="Peniciliin-bd_prot_C_sf"/>
</dbReference>
<evidence type="ECO:0000256" key="2">
    <source>
        <dbReference type="ARBA" id="ARBA00004752"/>
    </source>
</evidence>
<comment type="catalytic activity">
    <reaction evidence="12">
        <text>Preferential cleavage: (Ac)2-L-Lys-D-Ala-|-D-Ala. Also transpeptidation of peptidyl-alanyl moieties that are N-acyl substituents of D-alanine.</text>
        <dbReference type="EC" id="3.4.16.4"/>
    </reaction>
</comment>
<evidence type="ECO:0000256" key="11">
    <source>
        <dbReference type="ARBA" id="ARBA00023316"/>
    </source>
</evidence>
<evidence type="ECO:0000256" key="7">
    <source>
        <dbReference type="ARBA" id="ARBA00022729"/>
    </source>
</evidence>
<dbReference type="Pfam" id="PF07943">
    <property type="entry name" value="PBP5_C"/>
    <property type="match status" value="1"/>
</dbReference>
<evidence type="ECO:0000256" key="5">
    <source>
        <dbReference type="ARBA" id="ARBA00022645"/>
    </source>
</evidence>
<evidence type="ECO:0000256" key="13">
    <source>
        <dbReference type="PIRSR" id="PIRSR618044-1"/>
    </source>
</evidence>
<evidence type="ECO:0000256" key="4">
    <source>
        <dbReference type="ARBA" id="ARBA00012448"/>
    </source>
</evidence>
<name>A0A4R3L6G7_9BACL</name>
<dbReference type="InterPro" id="IPR018044">
    <property type="entry name" value="Peptidase_S11"/>
</dbReference>
<dbReference type="GO" id="GO:0006508">
    <property type="term" value="P:proteolysis"/>
    <property type="evidence" value="ECO:0007669"/>
    <property type="project" value="UniProtKB-KW"/>
</dbReference>
<dbReference type="AlphaFoldDB" id="A0A4R3L6G7"/>
<feature type="active site" description="Acyl-ester intermediate" evidence="13">
    <location>
        <position position="65"/>
    </location>
</feature>
<dbReference type="GO" id="GO:0009252">
    <property type="term" value="P:peptidoglycan biosynthetic process"/>
    <property type="evidence" value="ECO:0007669"/>
    <property type="project" value="UniProtKB-UniPathway"/>
</dbReference>
<dbReference type="PANTHER" id="PTHR21581">
    <property type="entry name" value="D-ALANYL-D-ALANINE CARBOXYPEPTIDASE"/>
    <property type="match status" value="1"/>
</dbReference>
<reference evidence="17 18" key="1">
    <citation type="submission" date="2019-03" db="EMBL/GenBank/DDBJ databases">
        <title>Genomic Encyclopedia of Type Strains, Phase IV (KMG-IV): sequencing the most valuable type-strain genomes for metagenomic binning, comparative biology and taxonomic classification.</title>
        <authorList>
            <person name="Goeker M."/>
        </authorList>
    </citation>
    <scope>NUCLEOTIDE SEQUENCE [LARGE SCALE GENOMIC DNA]</scope>
    <source>
        <strain evidence="17 18">DSM 45707</strain>
    </source>
</reference>
<protein>
    <recommendedName>
        <fullName evidence="4">serine-type D-Ala-D-Ala carboxypeptidase</fullName>
        <ecNumber evidence="4">3.4.16.4</ecNumber>
    </recommendedName>
</protein>
<dbReference type="GO" id="GO:0071555">
    <property type="term" value="P:cell wall organization"/>
    <property type="evidence" value="ECO:0007669"/>
    <property type="project" value="UniProtKB-KW"/>
</dbReference>
<dbReference type="PRINTS" id="PR00725">
    <property type="entry name" value="DADACBPTASE1"/>
</dbReference>
<keyword evidence="5 17" id="KW-0121">Carboxypeptidase</keyword>
<comment type="pathway">
    <text evidence="2">Cell wall biogenesis; peptidoglycan biosynthesis.</text>
</comment>
<dbReference type="SUPFAM" id="SSF56601">
    <property type="entry name" value="beta-lactamase/transpeptidase-like"/>
    <property type="match status" value="1"/>
</dbReference>